<comment type="subunit">
    <text evidence="6">Interacts with MinD and FtsZ.</text>
</comment>
<evidence type="ECO:0000256" key="1">
    <source>
        <dbReference type="ARBA" id="ARBA00006291"/>
    </source>
</evidence>
<accession>A0A4V2G5L0</accession>
<dbReference type="GO" id="GO:1901891">
    <property type="term" value="P:regulation of cell septum assembly"/>
    <property type="evidence" value="ECO:0007669"/>
    <property type="project" value="InterPro"/>
</dbReference>
<feature type="domain" description="Septum formation inhibitor MinC N-terminal" evidence="9">
    <location>
        <begin position="10"/>
        <end position="73"/>
    </location>
</feature>
<evidence type="ECO:0000256" key="5">
    <source>
        <dbReference type="ARBA" id="ARBA00025606"/>
    </source>
</evidence>
<dbReference type="Proteomes" id="UP000292423">
    <property type="component" value="Unassembled WGS sequence"/>
</dbReference>
<dbReference type="Gene3D" id="2.160.20.70">
    <property type="match status" value="1"/>
</dbReference>
<evidence type="ECO:0000313" key="10">
    <source>
        <dbReference type="EMBL" id="RZU45296.1"/>
    </source>
</evidence>
<dbReference type="Pfam" id="PF03775">
    <property type="entry name" value="MinC_C"/>
    <property type="match status" value="1"/>
</dbReference>
<dbReference type="AlphaFoldDB" id="A0A4V2G5L0"/>
<keyword evidence="3 6" id="KW-0717">Septation</keyword>
<dbReference type="InterPro" id="IPR016098">
    <property type="entry name" value="CAP/MinC_C"/>
</dbReference>
<evidence type="ECO:0000313" key="11">
    <source>
        <dbReference type="Proteomes" id="UP000292423"/>
    </source>
</evidence>
<dbReference type="InterPro" id="IPR036145">
    <property type="entry name" value="MinC_C_sf"/>
</dbReference>
<dbReference type="InterPro" id="IPR007874">
    <property type="entry name" value="MinC_N"/>
</dbReference>
<feature type="domain" description="Septum formation inhibitor MinC C-terminal" evidence="8">
    <location>
        <begin position="124"/>
        <end position="221"/>
    </location>
</feature>
<dbReference type="PANTHER" id="PTHR34108:SF1">
    <property type="entry name" value="SEPTUM SITE-DETERMINING PROTEIN MINC"/>
    <property type="match status" value="1"/>
</dbReference>
<evidence type="ECO:0000256" key="4">
    <source>
        <dbReference type="ARBA" id="ARBA00023306"/>
    </source>
</evidence>
<evidence type="ECO:0000259" key="9">
    <source>
        <dbReference type="Pfam" id="PF05209"/>
    </source>
</evidence>
<reference evidence="10 11" key="1">
    <citation type="submission" date="2019-02" db="EMBL/GenBank/DDBJ databases">
        <title>Genomic Encyclopedia of Type Strains, Phase IV (KMG-IV): sequencing the most valuable type-strain genomes for metagenomic binning, comparative biology and taxonomic classification.</title>
        <authorList>
            <person name="Goeker M."/>
        </authorList>
    </citation>
    <scope>NUCLEOTIDE SEQUENCE [LARGE SCALE GENOMIC DNA]</scope>
    <source>
        <strain evidence="10 11">DSM 105135</strain>
    </source>
</reference>
<dbReference type="Pfam" id="PF05209">
    <property type="entry name" value="MinC_N"/>
    <property type="match status" value="1"/>
</dbReference>
<keyword evidence="4 6" id="KW-0131">Cell cycle</keyword>
<proteinExistence type="inferred from homology"/>
<dbReference type="Gene3D" id="3.30.70.260">
    <property type="match status" value="1"/>
</dbReference>
<dbReference type="RefSeq" id="WP_130413485.1">
    <property type="nucleotide sequence ID" value="NZ_SHKX01000012.1"/>
</dbReference>
<keyword evidence="2 6" id="KW-0132">Cell division</keyword>
<dbReference type="SUPFAM" id="SSF63848">
    <property type="entry name" value="Cell-division inhibitor MinC, C-terminal domain"/>
    <property type="match status" value="1"/>
</dbReference>
<comment type="caution">
    <text evidence="10">The sequence shown here is derived from an EMBL/GenBank/DDBJ whole genome shotgun (WGS) entry which is preliminary data.</text>
</comment>
<dbReference type="GO" id="GO:0000917">
    <property type="term" value="P:division septum assembly"/>
    <property type="evidence" value="ECO:0007669"/>
    <property type="project" value="UniProtKB-KW"/>
</dbReference>
<dbReference type="HAMAP" id="MF_00267">
    <property type="entry name" value="MinC"/>
    <property type="match status" value="1"/>
</dbReference>
<dbReference type="GO" id="GO:0051302">
    <property type="term" value="P:regulation of cell division"/>
    <property type="evidence" value="ECO:0007669"/>
    <property type="project" value="InterPro"/>
</dbReference>
<comment type="function">
    <text evidence="5 6">Cell division inhibitor that blocks the formation of polar Z ring septums. Rapidly oscillates between the poles of the cell to destabilize FtsZ filaments that have formed before they mature into polar Z rings. Prevents FtsZ polymerization.</text>
</comment>
<keyword evidence="11" id="KW-1185">Reference proteome</keyword>
<evidence type="ECO:0000256" key="7">
    <source>
        <dbReference type="SAM" id="MobiDB-lite"/>
    </source>
</evidence>
<evidence type="ECO:0000256" key="3">
    <source>
        <dbReference type="ARBA" id="ARBA00023210"/>
    </source>
</evidence>
<dbReference type="OrthoDB" id="9794530at2"/>
<comment type="similarity">
    <text evidence="1 6">Belongs to the MinC family.</text>
</comment>
<dbReference type="GO" id="GO:0000902">
    <property type="term" value="P:cell morphogenesis"/>
    <property type="evidence" value="ECO:0007669"/>
    <property type="project" value="InterPro"/>
</dbReference>
<sequence>MEEQRALRLMGRILTLSRLRVQSADTQAIIEDLTQLTVENPNLKQGLPVIIESQIDLDLSWLVKILRKTGLQVLGVSDGILTAQASALELPILPPDHTQPRNVKPATPAAKPNTPAPVSLPARIITDPVRSGQQIYAERSDLIVMAPVSPGAELIADGCIHVYNTLRGRAIAGAAGNPGARIFCKKMEAELLAIAGVYMVSEQIPTQLHGKGVQCWLSEDSHLEIESLDY</sequence>
<dbReference type="NCBIfam" id="TIGR01222">
    <property type="entry name" value="minC"/>
    <property type="match status" value="1"/>
</dbReference>
<organism evidence="10 11">
    <name type="scientific">Fluviicoccus keumensis</name>
    <dbReference type="NCBI Taxonomy" id="1435465"/>
    <lineage>
        <taxon>Bacteria</taxon>
        <taxon>Pseudomonadati</taxon>
        <taxon>Pseudomonadota</taxon>
        <taxon>Gammaproteobacteria</taxon>
        <taxon>Moraxellales</taxon>
        <taxon>Moraxellaceae</taxon>
        <taxon>Fluviicoccus</taxon>
    </lineage>
</organism>
<evidence type="ECO:0000256" key="6">
    <source>
        <dbReference type="HAMAP-Rule" id="MF_00267"/>
    </source>
</evidence>
<dbReference type="EMBL" id="SHKX01000012">
    <property type="protein sequence ID" value="RZU45296.1"/>
    <property type="molecule type" value="Genomic_DNA"/>
</dbReference>
<name>A0A4V2G5L0_9GAMM</name>
<dbReference type="InterPro" id="IPR005526">
    <property type="entry name" value="Septum_form_inhib_MinC_C"/>
</dbReference>
<evidence type="ECO:0000259" key="8">
    <source>
        <dbReference type="Pfam" id="PF03775"/>
    </source>
</evidence>
<protein>
    <recommendedName>
        <fullName evidence="6">Probable septum site-determining protein MinC</fullName>
    </recommendedName>
</protein>
<feature type="region of interest" description="Disordered" evidence="7">
    <location>
        <begin position="93"/>
        <end position="117"/>
    </location>
</feature>
<gene>
    <name evidence="6" type="primary">minC</name>
    <name evidence="10" type="ORF">EV700_2115</name>
</gene>
<feature type="compositionally biased region" description="Low complexity" evidence="7">
    <location>
        <begin position="102"/>
        <end position="117"/>
    </location>
</feature>
<dbReference type="InterPro" id="IPR013033">
    <property type="entry name" value="MinC"/>
</dbReference>
<evidence type="ECO:0000256" key="2">
    <source>
        <dbReference type="ARBA" id="ARBA00022618"/>
    </source>
</evidence>
<dbReference type="PANTHER" id="PTHR34108">
    <property type="entry name" value="SEPTUM SITE-DETERMINING PROTEIN MINC"/>
    <property type="match status" value="1"/>
</dbReference>